<keyword evidence="3" id="KW-0934">Plastid</keyword>
<feature type="compositionally biased region" description="Low complexity" evidence="4">
    <location>
        <begin position="11"/>
        <end position="21"/>
    </location>
</feature>
<feature type="region of interest" description="Disordered" evidence="4">
    <location>
        <begin position="1"/>
        <end position="26"/>
    </location>
</feature>
<proteinExistence type="predicted"/>
<comment type="caution">
    <text evidence="5">The sequence shown here is derived from an EMBL/GenBank/DDBJ whole genome shotgun (WGS) entry which is preliminary data.</text>
</comment>
<gene>
    <name evidence="5" type="ORF">PCOR1329_LOCUS24500</name>
</gene>
<evidence type="ECO:0000313" key="5">
    <source>
        <dbReference type="EMBL" id="CAK0823959.1"/>
    </source>
</evidence>
<dbReference type="Pfam" id="PF00504">
    <property type="entry name" value="Chloroa_b-bind"/>
    <property type="match status" value="1"/>
</dbReference>
<dbReference type="Gene3D" id="1.10.3460.10">
    <property type="entry name" value="Chlorophyll a/b binding protein domain"/>
    <property type="match status" value="1"/>
</dbReference>
<protein>
    <submittedName>
        <fullName evidence="5">Uncharacterized protein</fullName>
    </submittedName>
</protein>
<sequence>RARCERRARTPRAAPAAPAAAAGGGGRHSVWLEAAPGADRGHAAPRQCAGPGPQEDMLLWDLAGSCRGGDEATLDRYREAEVKHRRVAVLAVVGLVVQHHAHIKCGRAWVLDRGRFGKGSLTFIVLVGCSCTSWGRVPSNDLMIWGGWVGGLVSCS</sequence>
<reference evidence="5" key="1">
    <citation type="submission" date="2023-10" db="EMBL/GenBank/DDBJ databases">
        <authorList>
            <person name="Chen Y."/>
            <person name="Shah S."/>
            <person name="Dougan E. K."/>
            <person name="Thang M."/>
            <person name="Chan C."/>
        </authorList>
    </citation>
    <scope>NUCLEOTIDE SEQUENCE [LARGE SCALE GENOMIC DNA]</scope>
</reference>
<evidence type="ECO:0000256" key="1">
    <source>
        <dbReference type="ARBA" id="ARBA00004229"/>
    </source>
</evidence>
<dbReference type="SUPFAM" id="SSF103511">
    <property type="entry name" value="Chlorophyll a-b binding protein"/>
    <property type="match status" value="1"/>
</dbReference>
<dbReference type="EMBL" id="CAUYUJ010008441">
    <property type="protein sequence ID" value="CAK0823959.1"/>
    <property type="molecule type" value="Genomic_DNA"/>
</dbReference>
<comment type="subcellular location">
    <subcellularLocation>
        <location evidence="1">Plastid</location>
        <location evidence="1">Chloroplast</location>
    </subcellularLocation>
</comment>
<name>A0ABN9RXE5_9DINO</name>
<accession>A0ABN9RXE5</accession>
<evidence type="ECO:0000256" key="3">
    <source>
        <dbReference type="ARBA" id="ARBA00022640"/>
    </source>
</evidence>
<organism evidence="5 6">
    <name type="scientific">Prorocentrum cordatum</name>
    <dbReference type="NCBI Taxonomy" id="2364126"/>
    <lineage>
        <taxon>Eukaryota</taxon>
        <taxon>Sar</taxon>
        <taxon>Alveolata</taxon>
        <taxon>Dinophyceae</taxon>
        <taxon>Prorocentrales</taxon>
        <taxon>Prorocentraceae</taxon>
        <taxon>Prorocentrum</taxon>
    </lineage>
</organism>
<dbReference type="InterPro" id="IPR022796">
    <property type="entry name" value="Chloroa_b-bind"/>
</dbReference>
<keyword evidence="2" id="KW-0150">Chloroplast</keyword>
<evidence type="ECO:0000256" key="2">
    <source>
        <dbReference type="ARBA" id="ARBA00022528"/>
    </source>
</evidence>
<evidence type="ECO:0000313" key="6">
    <source>
        <dbReference type="Proteomes" id="UP001189429"/>
    </source>
</evidence>
<feature type="non-terminal residue" evidence="5">
    <location>
        <position position="1"/>
    </location>
</feature>
<evidence type="ECO:0000256" key="4">
    <source>
        <dbReference type="SAM" id="MobiDB-lite"/>
    </source>
</evidence>
<keyword evidence="6" id="KW-1185">Reference proteome</keyword>
<dbReference type="Proteomes" id="UP001189429">
    <property type="component" value="Unassembled WGS sequence"/>
</dbReference>